<keyword evidence="5" id="KW-0479">Metal-binding</keyword>
<keyword evidence="6" id="KW-0547">Nucleotide-binding</keyword>
<evidence type="ECO:0000256" key="10">
    <source>
        <dbReference type="ARBA" id="ARBA00022842"/>
    </source>
</evidence>
<proteinExistence type="predicted"/>
<dbReference type="GO" id="GO:0003887">
    <property type="term" value="F:DNA-directed DNA polymerase activity"/>
    <property type="evidence" value="ECO:0007669"/>
    <property type="project" value="UniProtKB-KW"/>
</dbReference>
<dbReference type="GO" id="GO:0015074">
    <property type="term" value="P:DNA integration"/>
    <property type="evidence" value="ECO:0007669"/>
    <property type="project" value="UniProtKB-KW"/>
</dbReference>
<keyword evidence="4" id="KW-0540">Nuclease</keyword>
<keyword evidence="3" id="KW-0645">Protease</keyword>
<evidence type="ECO:0000256" key="9">
    <source>
        <dbReference type="ARBA" id="ARBA00022840"/>
    </source>
</evidence>
<keyword evidence="11" id="KW-0229">DNA integration</keyword>
<gene>
    <name evidence="17" type="ORF">ILUMI_21493</name>
</gene>
<dbReference type="InterPro" id="IPR012337">
    <property type="entry name" value="RNaseH-like_sf"/>
</dbReference>
<keyword evidence="2" id="KW-1188">Viral release from host cell</keyword>
<dbReference type="OrthoDB" id="6772736at2759"/>
<accession>A0A8K0CGC4</accession>
<dbReference type="GO" id="GO:0004519">
    <property type="term" value="F:endonuclease activity"/>
    <property type="evidence" value="ECO:0007669"/>
    <property type="project" value="UniProtKB-KW"/>
</dbReference>
<keyword evidence="13" id="KW-0808">Transferase</keyword>
<keyword evidence="9" id="KW-0067">ATP-binding</keyword>
<keyword evidence="15" id="KW-0233">DNA recombination</keyword>
<dbReference type="GO" id="GO:0005524">
    <property type="term" value="F:ATP binding"/>
    <property type="evidence" value="ECO:0007669"/>
    <property type="project" value="UniProtKB-KW"/>
</dbReference>
<feature type="domain" description="Integrase catalytic" evidence="16">
    <location>
        <begin position="225"/>
        <end position="387"/>
    </location>
</feature>
<dbReference type="GO" id="GO:0006508">
    <property type="term" value="P:proteolysis"/>
    <property type="evidence" value="ECO:0007669"/>
    <property type="project" value="UniProtKB-KW"/>
</dbReference>
<evidence type="ECO:0000256" key="4">
    <source>
        <dbReference type="ARBA" id="ARBA00022722"/>
    </source>
</evidence>
<evidence type="ECO:0000256" key="12">
    <source>
        <dbReference type="ARBA" id="ARBA00022918"/>
    </source>
</evidence>
<dbReference type="GO" id="GO:0046872">
    <property type="term" value="F:metal ion binding"/>
    <property type="evidence" value="ECO:0007669"/>
    <property type="project" value="UniProtKB-KW"/>
</dbReference>
<evidence type="ECO:0000256" key="14">
    <source>
        <dbReference type="ARBA" id="ARBA00023113"/>
    </source>
</evidence>
<dbReference type="GO" id="GO:0008233">
    <property type="term" value="F:peptidase activity"/>
    <property type="evidence" value="ECO:0007669"/>
    <property type="project" value="UniProtKB-KW"/>
</dbReference>
<dbReference type="PANTHER" id="PTHR42648:SF11">
    <property type="entry name" value="TRANSPOSON TY4-P GAG-POL POLYPROTEIN"/>
    <property type="match status" value="1"/>
</dbReference>
<dbReference type="Proteomes" id="UP000801492">
    <property type="component" value="Unassembled WGS sequence"/>
</dbReference>
<evidence type="ECO:0000259" key="16">
    <source>
        <dbReference type="PROSITE" id="PS50994"/>
    </source>
</evidence>
<keyword evidence="13" id="KW-0239">DNA-directed DNA polymerase</keyword>
<evidence type="ECO:0000256" key="8">
    <source>
        <dbReference type="ARBA" id="ARBA00022801"/>
    </source>
</evidence>
<keyword evidence="14" id="KW-0917">Virion maturation</keyword>
<keyword evidence="13" id="KW-0548">Nucleotidyltransferase</keyword>
<dbReference type="EMBL" id="VTPC01090143">
    <property type="protein sequence ID" value="KAF2884696.1"/>
    <property type="molecule type" value="Genomic_DNA"/>
</dbReference>
<evidence type="ECO:0000256" key="1">
    <source>
        <dbReference type="ARBA" id="ARBA00002180"/>
    </source>
</evidence>
<keyword evidence="7" id="KW-0255">Endonuclease</keyword>
<evidence type="ECO:0000256" key="7">
    <source>
        <dbReference type="ARBA" id="ARBA00022759"/>
    </source>
</evidence>
<comment type="function">
    <text evidence="1">The aspartyl protease (PR) mediates the proteolytic cleavages of the Gag and Gag-Pol polyproteins after assembly of the VLP.</text>
</comment>
<dbReference type="PROSITE" id="PS50994">
    <property type="entry name" value="INTEGRASE"/>
    <property type="match status" value="1"/>
</dbReference>
<dbReference type="InterPro" id="IPR001584">
    <property type="entry name" value="Integrase_cat-core"/>
</dbReference>
<keyword evidence="12" id="KW-0695">RNA-directed DNA polymerase</keyword>
<evidence type="ECO:0000256" key="6">
    <source>
        <dbReference type="ARBA" id="ARBA00022741"/>
    </source>
</evidence>
<organism evidence="17 18">
    <name type="scientific">Ignelater luminosus</name>
    <name type="common">Cucubano</name>
    <name type="synonym">Pyrophorus luminosus</name>
    <dbReference type="NCBI Taxonomy" id="2038154"/>
    <lineage>
        <taxon>Eukaryota</taxon>
        <taxon>Metazoa</taxon>
        <taxon>Ecdysozoa</taxon>
        <taxon>Arthropoda</taxon>
        <taxon>Hexapoda</taxon>
        <taxon>Insecta</taxon>
        <taxon>Pterygota</taxon>
        <taxon>Neoptera</taxon>
        <taxon>Endopterygota</taxon>
        <taxon>Coleoptera</taxon>
        <taxon>Polyphaga</taxon>
        <taxon>Elateriformia</taxon>
        <taxon>Elateroidea</taxon>
        <taxon>Elateridae</taxon>
        <taxon>Agrypninae</taxon>
        <taxon>Pyrophorini</taxon>
        <taxon>Ignelater</taxon>
    </lineage>
</organism>
<evidence type="ECO:0000256" key="5">
    <source>
        <dbReference type="ARBA" id="ARBA00022723"/>
    </source>
</evidence>
<name>A0A8K0CGC4_IGNLU</name>
<dbReference type="SUPFAM" id="SSF53098">
    <property type="entry name" value="Ribonuclease H-like"/>
    <property type="match status" value="1"/>
</dbReference>
<reference evidence="17" key="1">
    <citation type="submission" date="2019-08" db="EMBL/GenBank/DDBJ databases">
        <title>The genome of the North American firefly Photinus pyralis.</title>
        <authorList>
            <consortium name="Photinus pyralis genome working group"/>
            <person name="Fallon T.R."/>
            <person name="Sander Lower S.E."/>
            <person name="Weng J.-K."/>
        </authorList>
    </citation>
    <scope>NUCLEOTIDE SEQUENCE</scope>
    <source>
        <strain evidence="17">TRF0915ILg1</strain>
        <tissue evidence="17">Whole body</tissue>
    </source>
</reference>
<dbReference type="PANTHER" id="PTHR42648">
    <property type="entry name" value="TRANSPOSASE, PUTATIVE-RELATED"/>
    <property type="match status" value="1"/>
</dbReference>
<evidence type="ECO:0000256" key="13">
    <source>
        <dbReference type="ARBA" id="ARBA00022932"/>
    </source>
</evidence>
<dbReference type="GO" id="GO:0003964">
    <property type="term" value="F:RNA-directed DNA polymerase activity"/>
    <property type="evidence" value="ECO:0007669"/>
    <property type="project" value="UniProtKB-KW"/>
</dbReference>
<dbReference type="InterPro" id="IPR054722">
    <property type="entry name" value="PolX-like_BBD"/>
</dbReference>
<dbReference type="GO" id="GO:0003676">
    <property type="term" value="F:nucleic acid binding"/>
    <property type="evidence" value="ECO:0007669"/>
    <property type="project" value="InterPro"/>
</dbReference>
<dbReference type="InterPro" id="IPR039537">
    <property type="entry name" value="Retrotran_Ty1/copia-like"/>
</dbReference>
<dbReference type="AlphaFoldDB" id="A0A8K0CGC4"/>
<evidence type="ECO:0000313" key="18">
    <source>
        <dbReference type="Proteomes" id="UP000801492"/>
    </source>
</evidence>
<keyword evidence="8" id="KW-0378">Hydrolase</keyword>
<keyword evidence="18" id="KW-1185">Reference proteome</keyword>
<dbReference type="InterPro" id="IPR036397">
    <property type="entry name" value="RNaseH_sf"/>
</dbReference>
<dbReference type="Gene3D" id="3.30.420.10">
    <property type="entry name" value="Ribonuclease H-like superfamily/Ribonuclease H"/>
    <property type="match status" value="1"/>
</dbReference>
<evidence type="ECO:0000256" key="11">
    <source>
        <dbReference type="ARBA" id="ARBA00022908"/>
    </source>
</evidence>
<evidence type="ECO:0000256" key="2">
    <source>
        <dbReference type="ARBA" id="ARBA00022612"/>
    </source>
</evidence>
<dbReference type="GO" id="GO:0006310">
    <property type="term" value="P:DNA recombination"/>
    <property type="evidence" value="ECO:0007669"/>
    <property type="project" value="UniProtKB-KW"/>
</dbReference>
<sequence length="387" mass="44832">MKVIQTYSADIGMEMELEKHNYEENTLDVRKYIENNKEQNIRANKKEWVEKQLHEQYPRAVQEHLRAKDQTYGWLRKEELKVNDANVELTATCGIPKETWDKLLSVYEQSSGQRVDRLKKQFFTMEKSLSKDVATHIARLQKTFHELNDELRRIAKTKLPDLLLFVITHGIINVDMFIRGKWMKNHLKNVWCVPDIGRNLFSVGQTIEKEYHFKADQDGCSLLKDSIVKVAGEPIHGDVCRPMQKDSVGGGRYFLCLKNDYSRYRRVLFLNSKAEVVNCLKTFLNEADAAGHTIKEFLCDGSREFNNKDVRSVLESKGTNLRVVMPYTPEQNDCVERENCTLVESARTMIHAKKLPIKLWSEAINTATYVINRTGPSTVKDKTPIKM</sequence>
<evidence type="ECO:0000256" key="15">
    <source>
        <dbReference type="ARBA" id="ARBA00023172"/>
    </source>
</evidence>
<evidence type="ECO:0000256" key="3">
    <source>
        <dbReference type="ARBA" id="ARBA00022670"/>
    </source>
</evidence>
<comment type="caution">
    <text evidence="17">The sequence shown here is derived from an EMBL/GenBank/DDBJ whole genome shotgun (WGS) entry which is preliminary data.</text>
</comment>
<keyword evidence="10" id="KW-0460">Magnesium</keyword>
<protein>
    <recommendedName>
        <fullName evidence="16">Integrase catalytic domain-containing protein</fullName>
    </recommendedName>
</protein>
<evidence type="ECO:0000313" key="17">
    <source>
        <dbReference type="EMBL" id="KAF2884696.1"/>
    </source>
</evidence>
<dbReference type="Pfam" id="PF22936">
    <property type="entry name" value="Pol_BBD"/>
    <property type="match status" value="1"/>
</dbReference>